<dbReference type="InterPro" id="IPR007889">
    <property type="entry name" value="HTH_Psq"/>
</dbReference>
<dbReference type="Pfam" id="PF05225">
    <property type="entry name" value="HTH_psq"/>
    <property type="match status" value="1"/>
</dbReference>
<evidence type="ECO:0000313" key="3">
    <source>
        <dbReference type="Proteomes" id="UP000285405"/>
    </source>
</evidence>
<feature type="domain" description="HTH psq-type" evidence="1">
    <location>
        <begin position="13"/>
        <end position="47"/>
    </location>
</feature>
<evidence type="ECO:0000259" key="1">
    <source>
        <dbReference type="Pfam" id="PF05225"/>
    </source>
</evidence>
<proteinExistence type="predicted"/>
<dbReference type="AlphaFoldDB" id="A0A420IVS0"/>
<dbReference type="Proteomes" id="UP000285405">
    <property type="component" value="Unassembled WGS sequence"/>
</dbReference>
<dbReference type="SUPFAM" id="SSF46689">
    <property type="entry name" value="Homeodomain-like"/>
    <property type="match status" value="1"/>
</dbReference>
<dbReference type="OrthoDB" id="3554391at2759"/>
<dbReference type="GO" id="GO:0003677">
    <property type="term" value="F:DNA binding"/>
    <property type="evidence" value="ECO:0007669"/>
    <property type="project" value="InterPro"/>
</dbReference>
<sequence length="88" mass="10170">MKPQYTEYDIMCALEEIVNGKYLRKACLEWGIPRSTLHDRNTTTQTHKESASHLQRLPTVVKDRLTNWILNQEALGYGVTHTQIRLSG</sequence>
<dbReference type="EMBL" id="MCBR01005408">
    <property type="protein sequence ID" value="RKF78613.1"/>
    <property type="molecule type" value="Genomic_DNA"/>
</dbReference>
<protein>
    <recommendedName>
        <fullName evidence="1">HTH psq-type domain-containing protein</fullName>
    </recommendedName>
</protein>
<gene>
    <name evidence="2" type="ORF">GcC1_054014</name>
</gene>
<dbReference type="Gene3D" id="1.10.10.60">
    <property type="entry name" value="Homeodomain-like"/>
    <property type="match status" value="1"/>
</dbReference>
<comment type="caution">
    <text evidence="2">The sequence shown here is derived from an EMBL/GenBank/DDBJ whole genome shotgun (WGS) entry which is preliminary data.</text>
</comment>
<evidence type="ECO:0000313" key="2">
    <source>
        <dbReference type="EMBL" id="RKF78613.1"/>
    </source>
</evidence>
<reference evidence="2 3" key="1">
    <citation type="journal article" date="2018" name="BMC Genomics">
        <title>Comparative genome analyses reveal sequence features reflecting distinct modes of host-adaptation between dicot and monocot powdery mildew.</title>
        <authorList>
            <person name="Wu Y."/>
            <person name="Ma X."/>
            <person name="Pan Z."/>
            <person name="Kale S.D."/>
            <person name="Song Y."/>
            <person name="King H."/>
            <person name="Zhang Q."/>
            <person name="Presley C."/>
            <person name="Deng X."/>
            <person name="Wei C.I."/>
            <person name="Xiao S."/>
        </authorList>
    </citation>
    <scope>NUCLEOTIDE SEQUENCE [LARGE SCALE GENOMIC DNA]</scope>
    <source>
        <strain evidence="2">UCSC1</strain>
    </source>
</reference>
<organism evidence="2 3">
    <name type="scientific">Golovinomyces cichoracearum</name>
    <dbReference type="NCBI Taxonomy" id="62708"/>
    <lineage>
        <taxon>Eukaryota</taxon>
        <taxon>Fungi</taxon>
        <taxon>Dikarya</taxon>
        <taxon>Ascomycota</taxon>
        <taxon>Pezizomycotina</taxon>
        <taxon>Leotiomycetes</taxon>
        <taxon>Erysiphales</taxon>
        <taxon>Erysiphaceae</taxon>
        <taxon>Golovinomyces</taxon>
    </lineage>
</organism>
<accession>A0A420IVS0</accession>
<name>A0A420IVS0_9PEZI</name>
<dbReference type="InterPro" id="IPR009057">
    <property type="entry name" value="Homeodomain-like_sf"/>
</dbReference>